<reference evidence="1" key="1">
    <citation type="submission" date="2019-06" db="EMBL/GenBank/DDBJ databases">
        <authorList>
            <person name="Le Quere A."/>
            <person name="Colella S."/>
        </authorList>
    </citation>
    <scope>NUCLEOTIDE SEQUENCE</scope>
    <source>
        <strain evidence="1">EmedicaeMD41</strain>
    </source>
</reference>
<evidence type="ECO:0000313" key="1">
    <source>
        <dbReference type="EMBL" id="VTZ63206.1"/>
    </source>
</evidence>
<name>A0A508X0Q9_9HYPH</name>
<accession>A0A508X0Q9</accession>
<protein>
    <submittedName>
        <fullName evidence="1">Uncharacterized protein</fullName>
    </submittedName>
</protein>
<sequence>MQHGPLRFASCLLRIPLTAFVQFFVSGKSGAHASISRMAQATFGHGVLSGRAGSVP</sequence>
<proteinExistence type="predicted"/>
<dbReference type="AlphaFoldDB" id="A0A508X0Q9"/>
<gene>
    <name evidence="1" type="ORF">EMEDMD4_490133</name>
</gene>
<dbReference type="EMBL" id="CABFNB010000116">
    <property type="protein sequence ID" value="VTZ63206.1"/>
    <property type="molecule type" value="Genomic_DNA"/>
</dbReference>
<dbReference type="Proteomes" id="UP000507954">
    <property type="component" value="Unassembled WGS sequence"/>
</dbReference>
<organism evidence="1">
    <name type="scientific">Sinorhizobium medicae</name>
    <dbReference type="NCBI Taxonomy" id="110321"/>
    <lineage>
        <taxon>Bacteria</taxon>
        <taxon>Pseudomonadati</taxon>
        <taxon>Pseudomonadota</taxon>
        <taxon>Alphaproteobacteria</taxon>
        <taxon>Hyphomicrobiales</taxon>
        <taxon>Rhizobiaceae</taxon>
        <taxon>Sinorhizobium/Ensifer group</taxon>
        <taxon>Sinorhizobium</taxon>
    </lineage>
</organism>